<evidence type="ECO:0000259" key="4">
    <source>
        <dbReference type="PROSITE" id="PS50878"/>
    </source>
</evidence>
<proteinExistence type="inferred from homology"/>
<evidence type="ECO:0000256" key="2">
    <source>
        <dbReference type="ARBA" id="ARBA00012180"/>
    </source>
</evidence>
<gene>
    <name evidence="6 7 8" type="primary">LOC129329840</name>
</gene>
<evidence type="ECO:0000313" key="6">
    <source>
        <dbReference type="RefSeq" id="XP_054835512.1"/>
    </source>
</evidence>
<dbReference type="InterPro" id="IPR043128">
    <property type="entry name" value="Rev_trsase/Diguanyl_cyclase"/>
</dbReference>
<dbReference type="InterPro" id="IPR000477">
    <property type="entry name" value="RT_dom"/>
</dbReference>
<dbReference type="SUPFAM" id="SSF56672">
    <property type="entry name" value="DNA/RNA polymerases"/>
    <property type="match status" value="1"/>
</dbReference>
<dbReference type="Gene3D" id="3.30.70.270">
    <property type="match status" value="1"/>
</dbReference>
<feature type="domain" description="Reverse transcriptase" evidence="4">
    <location>
        <begin position="133"/>
        <end position="328"/>
    </location>
</feature>
<dbReference type="InterPro" id="IPR043502">
    <property type="entry name" value="DNA/RNA_pol_sf"/>
</dbReference>
<dbReference type="GO" id="GO:0004523">
    <property type="term" value="F:RNA-DNA hybrid ribonuclease activity"/>
    <property type="evidence" value="ECO:0007669"/>
    <property type="project" value="UniProtKB-EC"/>
</dbReference>
<organism evidence="5 7">
    <name type="scientific">Eublepharis macularius</name>
    <name type="common">Leopard gecko</name>
    <name type="synonym">Cyrtodactylus macularius</name>
    <dbReference type="NCBI Taxonomy" id="481883"/>
    <lineage>
        <taxon>Eukaryota</taxon>
        <taxon>Metazoa</taxon>
        <taxon>Chordata</taxon>
        <taxon>Craniata</taxon>
        <taxon>Vertebrata</taxon>
        <taxon>Euteleostomi</taxon>
        <taxon>Lepidosauria</taxon>
        <taxon>Squamata</taxon>
        <taxon>Bifurcata</taxon>
        <taxon>Gekkota</taxon>
        <taxon>Eublepharidae</taxon>
        <taxon>Eublepharinae</taxon>
        <taxon>Eublepharis</taxon>
    </lineage>
</organism>
<evidence type="ECO:0000313" key="8">
    <source>
        <dbReference type="RefSeq" id="XP_054835533.1"/>
    </source>
</evidence>
<dbReference type="RefSeq" id="XP_054835525.1">
    <property type="nucleotide sequence ID" value="XM_054979550.1"/>
</dbReference>
<dbReference type="PANTHER" id="PTHR33050">
    <property type="entry name" value="REVERSE TRANSCRIPTASE DOMAIN-CONTAINING PROTEIN"/>
    <property type="match status" value="1"/>
</dbReference>
<evidence type="ECO:0000256" key="3">
    <source>
        <dbReference type="SAM" id="MobiDB-lite"/>
    </source>
</evidence>
<dbReference type="Pfam" id="PF00078">
    <property type="entry name" value="RVT_1"/>
    <property type="match status" value="1"/>
</dbReference>
<dbReference type="PANTHER" id="PTHR33050:SF8">
    <property type="entry name" value="REVERSE TRANSCRIPTASE DOMAIN-CONTAINING PROTEIN"/>
    <property type="match status" value="1"/>
</dbReference>
<dbReference type="Gene3D" id="3.10.10.10">
    <property type="entry name" value="HIV Type 1 Reverse Transcriptase, subunit A, domain 1"/>
    <property type="match status" value="1"/>
</dbReference>
<reference evidence="6 7" key="1">
    <citation type="submission" date="2025-04" db="UniProtKB">
        <authorList>
            <consortium name="RefSeq"/>
        </authorList>
    </citation>
    <scope>IDENTIFICATION</scope>
    <source>
        <tissue evidence="6 7">Blood</tissue>
    </source>
</reference>
<dbReference type="CDD" id="cd09275">
    <property type="entry name" value="RNase_HI_RT_DIRS1"/>
    <property type="match status" value="1"/>
</dbReference>
<accession>A0AA97JBP1</accession>
<dbReference type="InterPro" id="IPR052055">
    <property type="entry name" value="Hepadnavirus_pol/RT"/>
</dbReference>
<feature type="region of interest" description="Disordered" evidence="3">
    <location>
        <begin position="1"/>
        <end position="44"/>
    </location>
</feature>
<dbReference type="Proteomes" id="UP001190640">
    <property type="component" value="Chromosome 1"/>
</dbReference>
<sequence>MPAEGPTPAWLAPAVQLPPSPFEAAGPPTTAHAGREGRVPQLPSLPAAGTSHFCGLGGLARTPIRLHALTPLLARYPDRQAARFLREGFSSGFRIPFTGPRVAATSSNLRSARELPEVLAAKINKEVAAGRVAGPFNSPPLPNLRVSPLGVVPKKTPGEFRLIHHLSYPRGSSVNEAIPPELCSVRYASFDHAVRLVRACGRGALMAKCDIQSAFRLLPIHPSDQCLLGFKFRDRWYVDKAMPMGCSVACAAFETFSTFLEWVAKDRMGAPFVSHYLDDFIIMAPPNSPACADRLRIFQELAAELGVPLAEEKTEGPSPRLTYLGIELDSVAGLSRLPADKLARLRDLLTGTLARKKCTLRELQSIIGHLNFACRVVSPGRAFCARLTRACRGVISPHHHIRLTKGIKADLEVWLRFLSGFNGVALWQAPLDLGTALQVHSDAAGSLGFGVFFRGWWCAQPWPPSWASAGVLRDLTFLEFFPILVAVSIWGDLLRDKRVVFWCDNQATVRVINRQSSCSERVMRLVCRFVLTCLATNITFSARHVAGVDNGLADTLSRFQMERFFALAPEAQRIPDPFPEELWLAGGTS</sequence>
<dbReference type="PROSITE" id="PS50878">
    <property type="entry name" value="RT_POL"/>
    <property type="match status" value="1"/>
</dbReference>
<evidence type="ECO:0000313" key="5">
    <source>
        <dbReference type="Proteomes" id="UP001190640"/>
    </source>
</evidence>
<name>A0AA97JBP1_EUBMA</name>
<dbReference type="RefSeq" id="XP_054835512.1">
    <property type="nucleotide sequence ID" value="XM_054979537.1"/>
</dbReference>
<dbReference type="EC" id="3.1.26.4" evidence="2"/>
<evidence type="ECO:0000313" key="7">
    <source>
        <dbReference type="RefSeq" id="XP_054835525.1"/>
    </source>
</evidence>
<protein>
    <recommendedName>
        <fullName evidence="2">ribonuclease H</fullName>
        <ecNumber evidence="2">3.1.26.4</ecNumber>
    </recommendedName>
</protein>
<evidence type="ECO:0000256" key="1">
    <source>
        <dbReference type="ARBA" id="ARBA00010879"/>
    </source>
</evidence>
<dbReference type="RefSeq" id="XP_054835533.1">
    <property type="nucleotide sequence ID" value="XM_054979558.1"/>
</dbReference>
<dbReference type="AlphaFoldDB" id="A0AA97JBP1"/>
<dbReference type="GeneID" id="129329840"/>
<dbReference type="KEGG" id="emc:129329840"/>
<keyword evidence="5" id="KW-1185">Reference proteome</keyword>
<comment type="similarity">
    <text evidence="1">Belongs to the beta type-B retroviral polymerase family. HERV class-II K(HML-2) pol subfamily.</text>
</comment>